<gene>
    <name evidence="1" type="ORF">EJ02DRAFT_164290</name>
</gene>
<name>A0A6A5S5X8_9PLEO</name>
<protein>
    <submittedName>
        <fullName evidence="1">Uncharacterized protein</fullName>
    </submittedName>
</protein>
<evidence type="ECO:0000313" key="2">
    <source>
        <dbReference type="Proteomes" id="UP000800038"/>
    </source>
</evidence>
<organism evidence="1 2">
    <name type="scientific">Clathrospora elynae</name>
    <dbReference type="NCBI Taxonomy" id="706981"/>
    <lineage>
        <taxon>Eukaryota</taxon>
        <taxon>Fungi</taxon>
        <taxon>Dikarya</taxon>
        <taxon>Ascomycota</taxon>
        <taxon>Pezizomycotina</taxon>
        <taxon>Dothideomycetes</taxon>
        <taxon>Pleosporomycetidae</taxon>
        <taxon>Pleosporales</taxon>
        <taxon>Diademaceae</taxon>
        <taxon>Clathrospora</taxon>
    </lineage>
</organism>
<proteinExistence type="predicted"/>
<sequence length="81" mass="9371">MNFDLSETSESWCSVWKARCMVRSRGMQGWFSGMNGIRIEGVIHRQQMGLSVKRIEEERQYECSRRGSLQSVLKIEQLSAA</sequence>
<dbReference type="Proteomes" id="UP000800038">
    <property type="component" value="Unassembled WGS sequence"/>
</dbReference>
<accession>A0A6A5S5X8</accession>
<keyword evidence="2" id="KW-1185">Reference proteome</keyword>
<reference evidence="1" key="1">
    <citation type="journal article" date="2020" name="Stud. Mycol.">
        <title>101 Dothideomycetes genomes: a test case for predicting lifestyles and emergence of pathogens.</title>
        <authorList>
            <person name="Haridas S."/>
            <person name="Albert R."/>
            <person name="Binder M."/>
            <person name="Bloem J."/>
            <person name="Labutti K."/>
            <person name="Salamov A."/>
            <person name="Andreopoulos B."/>
            <person name="Baker S."/>
            <person name="Barry K."/>
            <person name="Bills G."/>
            <person name="Bluhm B."/>
            <person name="Cannon C."/>
            <person name="Castanera R."/>
            <person name="Culley D."/>
            <person name="Daum C."/>
            <person name="Ezra D."/>
            <person name="Gonzalez J."/>
            <person name="Henrissat B."/>
            <person name="Kuo A."/>
            <person name="Liang C."/>
            <person name="Lipzen A."/>
            <person name="Lutzoni F."/>
            <person name="Magnuson J."/>
            <person name="Mondo S."/>
            <person name="Nolan M."/>
            <person name="Ohm R."/>
            <person name="Pangilinan J."/>
            <person name="Park H.-J."/>
            <person name="Ramirez L."/>
            <person name="Alfaro M."/>
            <person name="Sun H."/>
            <person name="Tritt A."/>
            <person name="Yoshinaga Y."/>
            <person name="Zwiers L.-H."/>
            <person name="Turgeon B."/>
            <person name="Goodwin S."/>
            <person name="Spatafora J."/>
            <person name="Crous P."/>
            <person name="Grigoriev I."/>
        </authorList>
    </citation>
    <scope>NUCLEOTIDE SEQUENCE</scope>
    <source>
        <strain evidence="1">CBS 161.51</strain>
    </source>
</reference>
<evidence type="ECO:0000313" key="1">
    <source>
        <dbReference type="EMBL" id="KAF1934798.1"/>
    </source>
</evidence>
<dbReference type="EMBL" id="ML976369">
    <property type="protein sequence ID" value="KAF1934798.1"/>
    <property type="molecule type" value="Genomic_DNA"/>
</dbReference>
<dbReference type="AlphaFoldDB" id="A0A6A5S5X8"/>